<proteinExistence type="predicted"/>
<name>A0A163HYT5_9BACL</name>
<protein>
    <recommendedName>
        <fullName evidence="3">DUF2513 domain-containing protein</fullName>
    </recommendedName>
</protein>
<evidence type="ECO:0000313" key="2">
    <source>
        <dbReference type="Proteomes" id="UP000076796"/>
    </source>
</evidence>
<keyword evidence="2" id="KW-1185">Reference proteome</keyword>
<dbReference type="AlphaFoldDB" id="A0A163HYT5"/>
<dbReference type="Proteomes" id="UP000076796">
    <property type="component" value="Unassembled WGS sequence"/>
</dbReference>
<accession>A0A163HYT5</accession>
<comment type="caution">
    <text evidence="1">The sequence shown here is derived from an EMBL/GenBank/DDBJ whole genome shotgun (WGS) entry which is preliminary data.</text>
</comment>
<reference evidence="1" key="1">
    <citation type="journal article" date="2016" name="Genome Announc.">
        <title>Draft genomes of two strains of Paenibacillus glucanolyticus with capability to degrade lignocellulose.</title>
        <authorList>
            <person name="Mathews S.L."/>
            <person name="Pawlak J."/>
            <person name="Grunden A.M."/>
        </authorList>
    </citation>
    <scope>NUCLEOTIDE SEQUENCE [LARGE SCALE GENOMIC DNA]</scope>
    <source>
        <strain evidence="1">SLM1</strain>
    </source>
</reference>
<evidence type="ECO:0000313" key="1">
    <source>
        <dbReference type="EMBL" id="KZS45719.1"/>
    </source>
</evidence>
<dbReference type="OrthoDB" id="6960201at2"/>
<evidence type="ECO:0008006" key="3">
    <source>
        <dbReference type="Google" id="ProtNLM"/>
    </source>
</evidence>
<dbReference type="InterPro" id="IPR019650">
    <property type="entry name" value="DUF2513"/>
</dbReference>
<gene>
    <name evidence="1" type="ORF">AWU65_07230</name>
</gene>
<dbReference type="RefSeq" id="WP_063477918.1">
    <property type="nucleotide sequence ID" value="NZ_CP147845.1"/>
</dbReference>
<sequence length="137" mass="15792">MKRNMDIVRDLLLLTESLGPEGEHPQKVPYKSSWIDGVDDIEFYYHVRILEEAGFISTYHLNREFDFDTNTAGPEKYYPVTLTWQGHEFLDSIRDNNSWEKVKNSLGKNLSTVPVAVLATVTTEMAKEWALKKLGLK</sequence>
<organism evidence="1 2">
    <name type="scientific">Paenibacillus glucanolyticus</name>
    <dbReference type="NCBI Taxonomy" id="59843"/>
    <lineage>
        <taxon>Bacteria</taxon>
        <taxon>Bacillati</taxon>
        <taxon>Bacillota</taxon>
        <taxon>Bacilli</taxon>
        <taxon>Bacillales</taxon>
        <taxon>Paenibacillaceae</taxon>
        <taxon>Paenibacillus</taxon>
    </lineage>
</organism>
<dbReference type="Pfam" id="PF10711">
    <property type="entry name" value="DUF2513"/>
    <property type="match status" value="1"/>
</dbReference>
<dbReference type="GeneID" id="97552953"/>
<dbReference type="EMBL" id="LWMH01000001">
    <property type="protein sequence ID" value="KZS45719.1"/>
    <property type="molecule type" value="Genomic_DNA"/>
</dbReference>